<reference evidence="1" key="1">
    <citation type="submission" date="2019-08" db="EMBL/GenBank/DDBJ databases">
        <authorList>
            <person name="Kucharzyk K."/>
            <person name="Murdoch R.W."/>
            <person name="Higgins S."/>
            <person name="Loffler F."/>
        </authorList>
    </citation>
    <scope>NUCLEOTIDE SEQUENCE</scope>
</reference>
<dbReference type="AlphaFoldDB" id="A0A645JCC7"/>
<gene>
    <name evidence="1" type="ORF">SDC9_208127</name>
</gene>
<protein>
    <submittedName>
        <fullName evidence="1">Uncharacterized protein</fullName>
    </submittedName>
</protein>
<sequence>MQLTGIHSPFCINKVIQSKYRCISRPVCVINILDFSLSNIGIQHFYILFRACFVACNHHKLASARQFN</sequence>
<dbReference type="EMBL" id="VSSQ01135620">
    <property type="protein sequence ID" value="MPN60399.1"/>
    <property type="molecule type" value="Genomic_DNA"/>
</dbReference>
<accession>A0A645JCC7</accession>
<evidence type="ECO:0000313" key="1">
    <source>
        <dbReference type="EMBL" id="MPN60399.1"/>
    </source>
</evidence>
<proteinExistence type="predicted"/>
<organism evidence="1">
    <name type="scientific">bioreactor metagenome</name>
    <dbReference type="NCBI Taxonomy" id="1076179"/>
    <lineage>
        <taxon>unclassified sequences</taxon>
        <taxon>metagenomes</taxon>
        <taxon>ecological metagenomes</taxon>
    </lineage>
</organism>
<comment type="caution">
    <text evidence="1">The sequence shown here is derived from an EMBL/GenBank/DDBJ whole genome shotgun (WGS) entry which is preliminary data.</text>
</comment>
<name>A0A645JCC7_9ZZZZ</name>